<dbReference type="SMART" id="SM00490">
    <property type="entry name" value="HELICc"/>
    <property type="match status" value="1"/>
</dbReference>
<dbReference type="InterPro" id="IPR000330">
    <property type="entry name" value="SNF2_N"/>
</dbReference>
<dbReference type="InterPro" id="IPR044574">
    <property type="entry name" value="ARIP4-like"/>
</dbReference>
<evidence type="ECO:0000256" key="7">
    <source>
        <dbReference type="ARBA" id="ARBA00023125"/>
    </source>
</evidence>
<feature type="region of interest" description="Disordered" evidence="9">
    <location>
        <begin position="211"/>
        <end position="323"/>
    </location>
</feature>
<feature type="compositionally biased region" description="Basic and acidic residues" evidence="9">
    <location>
        <begin position="291"/>
        <end position="311"/>
    </location>
</feature>
<feature type="compositionally biased region" description="Low complexity" evidence="9">
    <location>
        <begin position="1676"/>
        <end position="1685"/>
    </location>
</feature>
<dbReference type="GO" id="GO:0005524">
    <property type="term" value="F:ATP binding"/>
    <property type="evidence" value="ECO:0007669"/>
    <property type="project" value="UniProtKB-KW"/>
</dbReference>
<gene>
    <name evidence="12" type="ORF">V9T40_003830</name>
</gene>
<dbReference type="GO" id="GO:0004386">
    <property type="term" value="F:helicase activity"/>
    <property type="evidence" value="ECO:0007669"/>
    <property type="project" value="UniProtKB-KW"/>
</dbReference>
<feature type="compositionally biased region" description="Basic and acidic residues" evidence="9">
    <location>
        <begin position="236"/>
        <end position="248"/>
    </location>
</feature>
<name>A0AAN9Y993_9HEMI</name>
<evidence type="ECO:0000256" key="2">
    <source>
        <dbReference type="ARBA" id="ARBA00007025"/>
    </source>
</evidence>
<dbReference type="Gene3D" id="3.40.50.10810">
    <property type="entry name" value="Tandem AAA-ATPase domain"/>
    <property type="match status" value="1"/>
</dbReference>
<dbReference type="InterPro" id="IPR001650">
    <property type="entry name" value="Helicase_C-like"/>
</dbReference>
<feature type="compositionally biased region" description="Polar residues" evidence="9">
    <location>
        <begin position="2495"/>
        <end position="2511"/>
    </location>
</feature>
<feature type="region of interest" description="Disordered" evidence="9">
    <location>
        <begin position="2474"/>
        <end position="2516"/>
    </location>
</feature>
<feature type="region of interest" description="Disordered" evidence="9">
    <location>
        <begin position="932"/>
        <end position="1174"/>
    </location>
</feature>
<feature type="compositionally biased region" description="Basic and acidic residues" evidence="9">
    <location>
        <begin position="1847"/>
        <end position="1857"/>
    </location>
</feature>
<dbReference type="InterPro" id="IPR049730">
    <property type="entry name" value="SNF2/RAD54-like_C"/>
</dbReference>
<feature type="region of interest" description="Disordered" evidence="9">
    <location>
        <begin position="1711"/>
        <end position="1788"/>
    </location>
</feature>
<dbReference type="InterPro" id="IPR027417">
    <property type="entry name" value="P-loop_NTPase"/>
</dbReference>
<dbReference type="GO" id="GO:0003677">
    <property type="term" value="F:DNA binding"/>
    <property type="evidence" value="ECO:0007669"/>
    <property type="project" value="UniProtKB-KW"/>
</dbReference>
<feature type="region of interest" description="Disordered" evidence="9">
    <location>
        <begin position="108"/>
        <end position="144"/>
    </location>
</feature>
<dbReference type="PANTHER" id="PTHR45797:SF1">
    <property type="entry name" value="HELICASE ARIP4"/>
    <property type="match status" value="1"/>
</dbReference>
<feature type="compositionally biased region" description="Low complexity" evidence="9">
    <location>
        <begin position="1295"/>
        <end position="1311"/>
    </location>
</feature>
<comment type="caution">
    <text evidence="12">The sequence shown here is derived from an EMBL/GenBank/DDBJ whole genome shotgun (WGS) entry which is preliminary data.</text>
</comment>
<feature type="compositionally biased region" description="Low complexity" evidence="9">
    <location>
        <begin position="2345"/>
        <end position="2363"/>
    </location>
</feature>
<feature type="compositionally biased region" description="Polar residues" evidence="9">
    <location>
        <begin position="2673"/>
        <end position="2704"/>
    </location>
</feature>
<dbReference type="PROSITE" id="PS51194">
    <property type="entry name" value="HELICASE_CTER"/>
    <property type="match status" value="1"/>
</dbReference>
<dbReference type="InterPro" id="IPR014001">
    <property type="entry name" value="Helicase_ATP-bd"/>
</dbReference>
<feature type="compositionally biased region" description="Polar residues" evidence="9">
    <location>
        <begin position="33"/>
        <end position="45"/>
    </location>
</feature>
<feature type="region of interest" description="Disordered" evidence="9">
    <location>
        <begin position="172"/>
        <end position="198"/>
    </location>
</feature>
<feature type="region of interest" description="Disordered" evidence="9">
    <location>
        <begin position="2298"/>
        <end position="2382"/>
    </location>
</feature>
<dbReference type="GO" id="GO:0016887">
    <property type="term" value="F:ATP hydrolysis activity"/>
    <property type="evidence" value="ECO:0007669"/>
    <property type="project" value="InterPro"/>
</dbReference>
<dbReference type="PANTHER" id="PTHR45797">
    <property type="entry name" value="RAD54-LIKE"/>
    <property type="match status" value="1"/>
</dbReference>
<comment type="similarity">
    <text evidence="2">Belongs to the SNF2/RAD54 helicase family.</text>
</comment>
<keyword evidence="6" id="KW-0067">ATP-binding</keyword>
<accession>A0AAN9Y993</accession>
<comment type="subcellular location">
    <subcellularLocation>
        <location evidence="1">Nucleus</location>
    </subcellularLocation>
</comment>
<feature type="region of interest" description="Disordered" evidence="9">
    <location>
        <begin position="2545"/>
        <end position="2625"/>
    </location>
</feature>
<feature type="region of interest" description="Disordered" evidence="9">
    <location>
        <begin position="1501"/>
        <end position="1530"/>
    </location>
</feature>
<protein>
    <recommendedName>
        <fullName evidence="14">Helicase ARIP4</fullName>
    </recommendedName>
</protein>
<feature type="compositionally biased region" description="Low complexity" evidence="9">
    <location>
        <begin position="111"/>
        <end position="123"/>
    </location>
</feature>
<evidence type="ECO:0000256" key="1">
    <source>
        <dbReference type="ARBA" id="ARBA00004123"/>
    </source>
</evidence>
<proteinExistence type="inferred from homology"/>
<dbReference type="Gene3D" id="3.40.50.300">
    <property type="entry name" value="P-loop containing nucleotide triphosphate hydrolases"/>
    <property type="match status" value="2"/>
</dbReference>
<feature type="compositionally biased region" description="Polar residues" evidence="9">
    <location>
        <begin position="1033"/>
        <end position="1128"/>
    </location>
</feature>
<evidence type="ECO:0000256" key="8">
    <source>
        <dbReference type="ARBA" id="ARBA00023242"/>
    </source>
</evidence>
<feature type="domain" description="Helicase C-terminal" evidence="11">
    <location>
        <begin position="1904"/>
        <end position="2071"/>
    </location>
</feature>
<evidence type="ECO:0000313" key="13">
    <source>
        <dbReference type="Proteomes" id="UP001367676"/>
    </source>
</evidence>
<feature type="region of interest" description="Disordered" evidence="9">
    <location>
        <begin position="468"/>
        <end position="532"/>
    </location>
</feature>
<evidence type="ECO:0000256" key="5">
    <source>
        <dbReference type="ARBA" id="ARBA00022806"/>
    </source>
</evidence>
<keyword evidence="3" id="KW-0547">Nucleotide-binding</keyword>
<feature type="compositionally biased region" description="Acidic residues" evidence="9">
    <location>
        <begin position="503"/>
        <end position="522"/>
    </location>
</feature>
<evidence type="ECO:0000313" key="12">
    <source>
        <dbReference type="EMBL" id="KAK7603831.1"/>
    </source>
</evidence>
<feature type="compositionally biased region" description="Acidic residues" evidence="9">
    <location>
        <begin position="471"/>
        <end position="482"/>
    </location>
</feature>
<dbReference type="Pfam" id="PF00176">
    <property type="entry name" value="SNF2-rel_dom"/>
    <property type="match status" value="1"/>
</dbReference>
<feature type="compositionally biased region" description="Polar residues" evidence="9">
    <location>
        <begin position="55"/>
        <end position="73"/>
    </location>
</feature>
<dbReference type="SUPFAM" id="SSF52540">
    <property type="entry name" value="P-loop containing nucleoside triphosphate hydrolases"/>
    <property type="match status" value="2"/>
</dbReference>
<evidence type="ECO:0000256" key="9">
    <source>
        <dbReference type="SAM" id="MobiDB-lite"/>
    </source>
</evidence>
<dbReference type="SMART" id="SM00487">
    <property type="entry name" value="DEXDc"/>
    <property type="match status" value="1"/>
</dbReference>
<dbReference type="InterPro" id="IPR038718">
    <property type="entry name" value="SNF2-like_sf"/>
</dbReference>
<feature type="compositionally biased region" description="Acidic residues" evidence="9">
    <location>
        <begin position="186"/>
        <end position="195"/>
    </location>
</feature>
<dbReference type="GO" id="GO:0005634">
    <property type="term" value="C:nucleus"/>
    <property type="evidence" value="ECO:0007669"/>
    <property type="project" value="UniProtKB-SubCell"/>
</dbReference>
<keyword evidence="7" id="KW-0238">DNA-binding</keyword>
<feature type="region of interest" description="Disordered" evidence="9">
    <location>
        <begin position="1276"/>
        <end position="1311"/>
    </location>
</feature>
<feature type="compositionally biased region" description="Polar residues" evidence="9">
    <location>
        <begin position="1763"/>
        <end position="1774"/>
    </location>
</feature>
<dbReference type="PROSITE" id="PS51192">
    <property type="entry name" value="HELICASE_ATP_BIND_1"/>
    <property type="match status" value="1"/>
</dbReference>
<feature type="compositionally biased region" description="Low complexity" evidence="9">
    <location>
        <begin position="2656"/>
        <end position="2665"/>
    </location>
</feature>
<feature type="region of interest" description="Disordered" evidence="9">
    <location>
        <begin position="1649"/>
        <end position="1685"/>
    </location>
</feature>
<feature type="compositionally biased region" description="Low complexity" evidence="9">
    <location>
        <begin position="1510"/>
        <end position="1522"/>
    </location>
</feature>
<keyword evidence="4" id="KW-0378">Hydrolase</keyword>
<keyword evidence="13" id="KW-1185">Reference proteome</keyword>
<feature type="compositionally biased region" description="Acidic residues" evidence="9">
    <location>
        <begin position="249"/>
        <end position="266"/>
    </location>
</feature>
<feature type="compositionally biased region" description="Polar residues" evidence="9">
    <location>
        <begin position="1649"/>
        <end position="1661"/>
    </location>
</feature>
<evidence type="ECO:0008006" key="14">
    <source>
        <dbReference type="Google" id="ProtNLM"/>
    </source>
</evidence>
<dbReference type="Pfam" id="PF00271">
    <property type="entry name" value="Helicase_C"/>
    <property type="match status" value="1"/>
</dbReference>
<feature type="compositionally biased region" description="Polar residues" evidence="9">
    <location>
        <begin position="1"/>
        <end position="10"/>
    </location>
</feature>
<organism evidence="12 13">
    <name type="scientific">Parthenolecanium corni</name>
    <dbReference type="NCBI Taxonomy" id="536013"/>
    <lineage>
        <taxon>Eukaryota</taxon>
        <taxon>Metazoa</taxon>
        <taxon>Ecdysozoa</taxon>
        <taxon>Arthropoda</taxon>
        <taxon>Hexapoda</taxon>
        <taxon>Insecta</taxon>
        <taxon>Pterygota</taxon>
        <taxon>Neoptera</taxon>
        <taxon>Paraneoptera</taxon>
        <taxon>Hemiptera</taxon>
        <taxon>Sternorrhyncha</taxon>
        <taxon>Coccoidea</taxon>
        <taxon>Coccidae</taxon>
        <taxon>Parthenolecanium</taxon>
    </lineage>
</organism>
<feature type="compositionally biased region" description="Low complexity" evidence="9">
    <location>
        <begin position="1129"/>
        <end position="1168"/>
    </location>
</feature>
<feature type="compositionally biased region" description="Polar residues" evidence="9">
    <location>
        <begin position="2711"/>
        <end position="2727"/>
    </location>
</feature>
<feature type="region of interest" description="Disordered" evidence="9">
    <location>
        <begin position="1847"/>
        <end position="1873"/>
    </location>
</feature>
<keyword evidence="5" id="KW-0347">Helicase</keyword>
<feature type="compositionally biased region" description="Polar residues" evidence="9">
    <location>
        <begin position="1711"/>
        <end position="1723"/>
    </location>
</feature>
<dbReference type="Proteomes" id="UP001367676">
    <property type="component" value="Unassembled WGS sequence"/>
</dbReference>
<feature type="region of interest" description="Disordered" evidence="9">
    <location>
        <begin position="1"/>
        <end position="82"/>
    </location>
</feature>
<feature type="domain" description="Helicase ATP-binding" evidence="10">
    <location>
        <begin position="586"/>
        <end position="801"/>
    </location>
</feature>
<feature type="compositionally biased region" description="Basic and acidic residues" evidence="9">
    <location>
        <begin position="172"/>
        <end position="185"/>
    </location>
</feature>
<feature type="region of interest" description="Disordered" evidence="9">
    <location>
        <begin position="2640"/>
        <end position="2727"/>
    </location>
</feature>
<keyword evidence="8" id="KW-0539">Nucleus</keyword>
<dbReference type="Gene3D" id="1.20.120.850">
    <property type="entry name" value="SWI2/SNF2 ATPases, N-terminal domain"/>
    <property type="match status" value="1"/>
</dbReference>
<evidence type="ECO:0000256" key="4">
    <source>
        <dbReference type="ARBA" id="ARBA00022801"/>
    </source>
</evidence>
<feature type="compositionally biased region" description="Low complexity" evidence="9">
    <location>
        <begin position="2558"/>
        <end position="2583"/>
    </location>
</feature>
<evidence type="ECO:0000259" key="11">
    <source>
        <dbReference type="PROSITE" id="PS51194"/>
    </source>
</evidence>
<dbReference type="CDD" id="cd18069">
    <property type="entry name" value="DEXHc_ARIP4"/>
    <property type="match status" value="1"/>
</dbReference>
<sequence length="2848" mass="314435">MDHSTLQKLGNVTIEKIPPSTEVSDDVDVSVSTKEPSATSISSRGIQLPKLPPSINITIKPNSSSIANESPVSDENVEDETEKLQYSDHYQIQSSTCLEIETEDVEGVDAPSNLSSPCESSSEICDNSTESTDNVHSENVEPTDLQELSESLDNQCEETVFGVGATVVADDEKMDYKEAEEKESVEQEYEDEPELPEVKEEFVEEYGVGESAMCSDDLPEVPVNELIEGELPESVICKEEEFSEKESDTTSDDADDELDEGQDPSDDAGTATKRKKKRKTKSEDDVDESSSESKKQKTSSEKTEGDEKETTTSELKVGSLRRNIREVMDETKLDEATLSAQMQEKERLRRVQEQLRANRDIQRQMMQARVLSLIETGSTSISYKDPEEYSDVEEQKPNTVVVKLHSGSGPQRMLDLLKKQKPSDSEEDDASLDRFATLPKNLNIPQMMTASVSIAPVKHEPKMTEIKHEVEDEELMETADDDDKPKNKDIVMISSSSSSSSGEESDCIVISEDEESEPEEDPGNSGMHTNDLYNVPDEQGRVLINVGHSENEEDVFLAPQIARIIKPHQIGGVRFLFDNIVESLSRFTTSEGFGCILAHSMGLGKTLQVVSFCDVFLRYTEGRSVLCIMPINTLQNWVAEFNMWLPVDPETSPLKEQGEVSSRHFPIFVLNDNQKSLTARAKVIQNWYKEGGVLLIGYELYRQLCLKKSPKARLRSKKKEIEEDIGDEKSKSLLDIMYSALVKPGPDLVICDEGHRIKNSHASISHALKQIRSKRRVVLTGYPLQNNLLEYWCMVDFVRPNYLGTKTEFSNMFERPIQNGQCIDSTPQDVKLMRYRAHVLHSLLEGFVQRRSHRVLQQTLPQKYEFVMLLKLTSFQKKLYNTFMNEVVRTKAVPNPLKAFAVCCKIWNHPDILHYFLKKRAGEDDIDLDLDETVPIGTPASDSNTPMTPSTPPHLLASKRGRTRGKAKDKPPRKNARTSTPQPINKPPSMAAIPPNTANNPKPPNPELAITNANNQPIPPFNSYNNQFQNFNESCNENADFSQNSSTSQNFGNNQFSQAEYSPNQAGNSADYNNANFQQNYNESGGNFYQPEYDQQNNYWQGGANDESNFYNTASNNSAPSTAENFYPSSNSSSSSSSQSTTQSYSNEFSSGQGESSQSDYSSQNYNYVNQPMPSFSREFPTAKQDMAGIQSYSNSSSIDSGIVSDMNASSMYPNEVSRSDMNFGAQHRSPGNPAHMDGQRFSGQNVHNDGMAYNPAASHDMYANAGTVDMTGAKQNAFNSFTPPPTPKSRRGRPPSQSPRAVASRLKRAANAANARVANALSMAGSNASSQDGTLPPPLFKPGLLGGAPLKTGNAQTFAADQANPNMQPAPHLFPTNDMNQNYPHGQMNMQGMGGETIWNAPPPNNQNAVFSNQSYGMYNEMPPQNNSNFVANEAGGGARGSLNDIQPNEIFNPPEGGYPSTNADSNIFLDSFNYLPLNDIPITGHTSFMGLLEGVDSMDMGQGGGGVPSASAPPTAPSQAIGNAGDSTGARYIEPAMQYQATNANANPSFINAMTSTAMSNKDPPYSETVGLGDLPAAMQSSSSSSCRDVNDSLMGLARKGQITLKKVDKKNENLVLPPEKSDAEFAQNRLPSMDMFSNVATSSQNFAGSGSAAESGNFGQPGGQYGFNKNLPASTSSATSTQTNWDSYGSYPNEYNAQAMVDKPQNFGTFNAATSSSSSHDAQRNKSKAMAPFERAPNRMATQTENYDSAPARDAACKDQLTSQPSNSSVMAPNVQPKKPPEDDVNRNYYQTANSGTDVEANNKNVFATNVGTVGSSVTIEKKPMPQKRNPLIVPPSEVFKSEHIKSDTEDADCKMGPPETPTSKSNKEEPGIPYDWAVDFFKDYSPGKIEASAKTLVFFCMLDEIIRLGDRLLLFSQSLFTLDLLEDFLHLFNIPNTEEKWARNKSYFRLDGSTSALEREKLINEFNQNPNVHLFLVSTRAGSLGINLVGANRVVVFDASWNPCHDTQAVCRVYRYGQQKPCYVYRFVMDNCLEKKIYDRQINKQGLSDRIVDECNPDANLTIKDVANLCWDDVDLTDSKKNFDDFIDKYDDVVMNKVIKECGAVLSKEPFQHESLLVDRADKKLSLAEKRMAKRGYELEKQASLKPTYGLYTPLNMQNRMKPTASVRPMPVQQNIQRENVRRWIPAEVWQKQGMIAQEMTLPLDVVIPTGTADNRSEIKLDAGQRVIVLKSPKGIYMQLENGKIIAIKAALKPDGGPVAGKPTTPVLGRPPNPQMAAKMPMKQPPIDRNLAALSSRRGVTVSPIRQRFPMRPQSHMVVPNLPPRPQGLNRNAPRPPQQPMPRSFPQSSRSPQIRSPSRVATAPPVSQSPQKPLFGPNSAVSISVANQKNMESQMRRPVGVDQPMVRAAPSRLPKDEYARNYEKEGPGHLTEVAYDDYPSGPLREPMPRSINEARKVGNQMNEYSGASTVESGFGTRPAYSHPPPARDGRNTSQFMASNPRNASNRSDVIPESLKYKKDINLTPVVKNAPPKMAAVDKQAMMDPPKPKLPPNLPYHQQQQHPHPQQQPHQHSQPYQMPQKMNVPKQPAGSGIARGRPQPMNVPPDVPKAKKDVATPAKSVELPKSSAISIFPVAKKGGDESAAPQTPFAPEQSSSSYQPPSKGEYYGSASYQNKPPFSGNYSANESQFSHPYDSYKQNYQPGFAGQSEYSQPQQQSFGNAQYPSNAYSGDGFAPASYAAENASQYPNAGIYPNQSPSQGTYDQYGSYYNYGQKNESSQPASRPPSSSQSTSHWIPAVSFFVQLSQFSSRCLIFRPAVSFFVQLSQFLSSCLNFRLDVSLFVQPS</sequence>
<dbReference type="EMBL" id="JBBCAQ010000006">
    <property type="protein sequence ID" value="KAK7603831.1"/>
    <property type="molecule type" value="Genomic_DNA"/>
</dbReference>
<dbReference type="CDD" id="cd18793">
    <property type="entry name" value="SF2_C_SNF"/>
    <property type="match status" value="1"/>
</dbReference>
<evidence type="ECO:0000259" key="10">
    <source>
        <dbReference type="PROSITE" id="PS51192"/>
    </source>
</evidence>
<evidence type="ECO:0000256" key="3">
    <source>
        <dbReference type="ARBA" id="ARBA00022741"/>
    </source>
</evidence>
<evidence type="ECO:0000256" key="6">
    <source>
        <dbReference type="ARBA" id="ARBA00022840"/>
    </source>
</evidence>
<reference evidence="12 13" key="1">
    <citation type="submission" date="2024-03" db="EMBL/GenBank/DDBJ databases">
        <title>Adaptation during the transition from Ophiocordyceps entomopathogen to insect associate is accompanied by gene loss and intensified selection.</title>
        <authorList>
            <person name="Ward C.M."/>
            <person name="Onetto C.A."/>
            <person name="Borneman A.R."/>
        </authorList>
    </citation>
    <scope>NUCLEOTIDE SEQUENCE [LARGE SCALE GENOMIC DNA]</scope>
    <source>
        <strain evidence="12">AWRI1</strain>
        <tissue evidence="12">Single Adult Female</tissue>
    </source>
</reference>
<dbReference type="InterPro" id="IPR044573">
    <property type="entry name" value="ARIP4_DEXHc"/>
</dbReference>